<comment type="caution">
    <text evidence="1">The sequence shown here is derived from an EMBL/GenBank/DDBJ whole genome shotgun (WGS) entry which is preliminary data.</text>
</comment>
<protein>
    <submittedName>
        <fullName evidence="1">Uncharacterized protein</fullName>
    </submittedName>
</protein>
<dbReference type="AlphaFoldDB" id="A0A6A4S3G7"/>
<evidence type="ECO:0000313" key="1">
    <source>
        <dbReference type="EMBL" id="KAF0027567.1"/>
    </source>
</evidence>
<sequence length="102" mass="11492">MTRVDHQMHHGKGLKSETLSFLHQVSTNDTSHISVVTKCIYVSAAARHIQTLIRPELAQTQGNPPPPVHGYQDNSLTDCLTKRYTELPRLPLVRHWKASNGK</sequence>
<dbReference type="Proteomes" id="UP000438429">
    <property type="component" value="Unassembled WGS sequence"/>
</dbReference>
<dbReference type="EMBL" id="VEVO01000018">
    <property type="protein sequence ID" value="KAF0027567.1"/>
    <property type="molecule type" value="Genomic_DNA"/>
</dbReference>
<name>A0A6A4S3G7_SCOMX</name>
<accession>A0A6A4S3G7</accession>
<reference evidence="1 2" key="1">
    <citation type="submission" date="2019-06" db="EMBL/GenBank/DDBJ databases">
        <title>Draft genomes of female and male turbot (Scophthalmus maximus).</title>
        <authorList>
            <person name="Xu H."/>
            <person name="Xu X.-W."/>
            <person name="Shao C."/>
            <person name="Chen S."/>
        </authorList>
    </citation>
    <scope>NUCLEOTIDE SEQUENCE [LARGE SCALE GENOMIC DNA]</scope>
    <source>
        <strain evidence="1">Ysfricsl-2016a</strain>
        <tissue evidence="1">Blood</tissue>
    </source>
</reference>
<organism evidence="1 2">
    <name type="scientific">Scophthalmus maximus</name>
    <name type="common">Turbot</name>
    <name type="synonym">Psetta maxima</name>
    <dbReference type="NCBI Taxonomy" id="52904"/>
    <lineage>
        <taxon>Eukaryota</taxon>
        <taxon>Metazoa</taxon>
        <taxon>Chordata</taxon>
        <taxon>Craniata</taxon>
        <taxon>Vertebrata</taxon>
        <taxon>Euteleostomi</taxon>
        <taxon>Actinopterygii</taxon>
        <taxon>Neopterygii</taxon>
        <taxon>Teleostei</taxon>
        <taxon>Neoteleostei</taxon>
        <taxon>Acanthomorphata</taxon>
        <taxon>Carangaria</taxon>
        <taxon>Pleuronectiformes</taxon>
        <taxon>Pleuronectoidei</taxon>
        <taxon>Scophthalmidae</taxon>
        <taxon>Scophthalmus</taxon>
    </lineage>
</organism>
<proteinExistence type="predicted"/>
<gene>
    <name evidence="1" type="ORF">F2P81_020308</name>
</gene>
<evidence type="ECO:0000313" key="2">
    <source>
        <dbReference type="Proteomes" id="UP000438429"/>
    </source>
</evidence>